<evidence type="ECO:0000313" key="8">
    <source>
        <dbReference type="EMBL" id="GAA3927402.1"/>
    </source>
</evidence>
<dbReference type="PANTHER" id="PTHR42911:SF1">
    <property type="entry name" value="MODULATOR OF FTSH PROTEASE HFLC"/>
    <property type="match status" value="1"/>
</dbReference>
<evidence type="ECO:0000256" key="3">
    <source>
        <dbReference type="ARBA" id="ARBA00022692"/>
    </source>
</evidence>
<evidence type="ECO:0000256" key="5">
    <source>
        <dbReference type="ARBA" id="ARBA00023136"/>
    </source>
</evidence>
<dbReference type="Proteomes" id="UP001501565">
    <property type="component" value="Unassembled WGS sequence"/>
</dbReference>
<dbReference type="SMART" id="SM00244">
    <property type="entry name" value="PHB"/>
    <property type="match status" value="1"/>
</dbReference>
<accession>A0ABP7MS50</accession>
<dbReference type="Gene3D" id="3.30.479.30">
    <property type="entry name" value="Band 7 domain"/>
    <property type="match status" value="1"/>
</dbReference>
<evidence type="ECO:0000256" key="4">
    <source>
        <dbReference type="ARBA" id="ARBA00022989"/>
    </source>
</evidence>
<dbReference type="RefSeq" id="WP_344798834.1">
    <property type="nucleotide sequence ID" value="NZ_BAABBN010000007.1"/>
</dbReference>
<keyword evidence="4" id="KW-1133">Transmembrane helix</keyword>
<dbReference type="CDD" id="cd03405">
    <property type="entry name" value="SPFH_HflC"/>
    <property type="match status" value="1"/>
</dbReference>
<sequence length="290" mass="33191">MSSKGLFASIFVLLLLVVAANSLFIIKETERGVLLKFGEVVDENLKPGLHAKIPLVHKVRKFEARVLTLDYNPQSYLTQDKKPLIVDSFVKWRIKDVSKYYTATSGEEISASRLLASRVDDGLRRQFAQRTVHEVISGQRDELMQDLTKSLNQVVLADIGVELLDIRVKGIELPERVNEDVYKRMRSERNREAREYRSRGRELAEGIRADADRRQIIIKANAYRDAEKLRGEGDAQAAKIYAEAFNKDREFYSFVRSLKAYSETFKSEGDVMILDSDSDFFKYLGTPNAK</sequence>
<evidence type="ECO:0000313" key="9">
    <source>
        <dbReference type="Proteomes" id="UP001501565"/>
    </source>
</evidence>
<dbReference type="NCBIfam" id="TIGR01932">
    <property type="entry name" value="hflC"/>
    <property type="match status" value="2"/>
</dbReference>
<dbReference type="PANTHER" id="PTHR42911">
    <property type="entry name" value="MODULATOR OF FTSH PROTEASE HFLC"/>
    <property type="match status" value="1"/>
</dbReference>
<keyword evidence="9" id="KW-1185">Reference proteome</keyword>
<dbReference type="PIRSF" id="PIRSF005651">
    <property type="entry name" value="HflC"/>
    <property type="match status" value="1"/>
</dbReference>
<keyword evidence="5" id="KW-0472">Membrane</keyword>
<comment type="subcellular location">
    <subcellularLocation>
        <location evidence="1">Membrane</location>
        <topology evidence="1">Single-pass membrane protein</topology>
    </subcellularLocation>
</comment>
<dbReference type="InterPro" id="IPR010200">
    <property type="entry name" value="HflC"/>
</dbReference>
<comment type="caution">
    <text evidence="8">The sequence shown here is derived from an EMBL/GenBank/DDBJ whole genome shotgun (WGS) entry which is preliminary data.</text>
</comment>
<dbReference type="SUPFAM" id="SSF117892">
    <property type="entry name" value="Band 7/SPFH domain"/>
    <property type="match status" value="1"/>
</dbReference>
<evidence type="ECO:0000256" key="6">
    <source>
        <dbReference type="PIRNR" id="PIRNR005651"/>
    </source>
</evidence>
<keyword evidence="3" id="KW-0812">Transmembrane</keyword>
<dbReference type="InterPro" id="IPR001107">
    <property type="entry name" value="Band_7"/>
</dbReference>
<feature type="domain" description="Band 7" evidence="7">
    <location>
        <begin position="21"/>
        <end position="185"/>
    </location>
</feature>
<reference evidence="9" key="1">
    <citation type="journal article" date="2019" name="Int. J. Syst. Evol. Microbiol.">
        <title>The Global Catalogue of Microorganisms (GCM) 10K type strain sequencing project: providing services to taxonomists for standard genome sequencing and annotation.</title>
        <authorList>
            <consortium name="The Broad Institute Genomics Platform"/>
            <consortium name="The Broad Institute Genome Sequencing Center for Infectious Disease"/>
            <person name="Wu L."/>
            <person name="Ma J."/>
        </authorList>
    </citation>
    <scope>NUCLEOTIDE SEQUENCE [LARGE SCALE GENOMIC DNA]</scope>
    <source>
        <strain evidence="9">JCM 17551</strain>
    </source>
</reference>
<organism evidence="8 9">
    <name type="scientific">Litoribacillus peritrichatus</name>
    <dbReference type="NCBI Taxonomy" id="718191"/>
    <lineage>
        <taxon>Bacteria</taxon>
        <taxon>Pseudomonadati</taxon>
        <taxon>Pseudomonadota</taxon>
        <taxon>Gammaproteobacteria</taxon>
        <taxon>Oceanospirillales</taxon>
        <taxon>Oceanospirillaceae</taxon>
        <taxon>Litoribacillus</taxon>
    </lineage>
</organism>
<evidence type="ECO:0000256" key="2">
    <source>
        <dbReference type="ARBA" id="ARBA00007862"/>
    </source>
</evidence>
<dbReference type="Pfam" id="PF01145">
    <property type="entry name" value="Band_7"/>
    <property type="match status" value="1"/>
</dbReference>
<comment type="similarity">
    <text evidence="2 6">Belongs to the band 7/mec-2 family. HflC subfamily.</text>
</comment>
<protein>
    <recommendedName>
        <fullName evidence="6">Protein HflC</fullName>
    </recommendedName>
</protein>
<dbReference type="InterPro" id="IPR036013">
    <property type="entry name" value="Band_7/SPFH_dom_sf"/>
</dbReference>
<comment type="function">
    <text evidence="6">HflC and HflK could regulate a protease.</text>
</comment>
<proteinExistence type="inferred from homology"/>
<gene>
    <name evidence="8" type="primary">hflC</name>
    <name evidence="8" type="ORF">GCM10022277_24650</name>
</gene>
<name>A0ABP7MS50_9GAMM</name>
<keyword evidence="8" id="KW-0645">Protease</keyword>
<dbReference type="EMBL" id="BAABBN010000007">
    <property type="protein sequence ID" value="GAA3927402.1"/>
    <property type="molecule type" value="Genomic_DNA"/>
</dbReference>
<evidence type="ECO:0000259" key="7">
    <source>
        <dbReference type="SMART" id="SM00244"/>
    </source>
</evidence>
<dbReference type="GO" id="GO:0008233">
    <property type="term" value="F:peptidase activity"/>
    <property type="evidence" value="ECO:0007669"/>
    <property type="project" value="UniProtKB-KW"/>
</dbReference>
<evidence type="ECO:0000256" key="1">
    <source>
        <dbReference type="ARBA" id="ARBA00004167"/>
    </source>
</evidence>
<keyword evidence="8" id="KW-0378">Hydrolase</keyword>
<dbReference type="GO" id="GO:0006508">
    <property type="term" value="P:proteolysis"/>
    <property type="evidence" value="ECO:0007669"/>
    <property type="project" value="UniProtKB-KW"/>
</dbReference>